<dbReference type="Proteomes" id="UP000216454">
    <property type="component" value="Unassembled WGS sequence"/>
</dbReference>
<sequence length="219" mass="22095">MSSGMNNDEKNRGLFANSHHRQAWRKVAGLAAVAALTMGGAAACGTTNTAGGSLSGSESSSTGSISRATLYSSIADLASASDAVVVGSVASQKVAADVDGTTEFTLSIIDVSSVLKGDVQDQSQIVVRQTGSTNQPSGETFMTEGTTYLLYLVKSGLDGDLAKQYYVTGATAGLYAAQQSSAAKSATGSNAGSEQTFSRVNVDSGDTLPATVTAADALK</sequence>
<keyword evidence="3" id="KW-1185">Reference proteome</keyword>
<name>A0A261F390_9BIFI</name>
<protein>
    <submittedName>
        <fullName evidence="2">Uncharacterized protein</fullName>
    </submittedName>
</protein>
<dbReference type="AlphaFoldDB" id="A0A261F390"/>
<dbReference type="RefSeq" id="WP_144441838.1">
    <property type="nucleotide sequence ID" value="NZ_MWWQ01000004.1"/>
</dbReference>
<organism evidence="2 3">
    <name type="scientific">Pseudoscardovia suis</name>
    <dbReference type="NCBI Taxonomy" id="987063"/>
    <lineage>
        <taxon>Bacteria</taxon>
        <taxon>Bacillati</taxon>
        <taxon>Actinomycetota</taxon>
        <taxon>Actinomycetes</taxon>
        <taxon>Bifidobacteriales</taxon>
        <taxon>Bifidobacteriaceae</taxon>
        <taxon>Pseudoscardovia</taxon>
    </lineage>
</organism>
<gene>
    <name evidence="2" type="ORF">PSSU_0301</name>
</gene>
<evidence type="ECO:0000313" key="3">
    <source>
        <dbReference type="Proteomes" id="UP000216454"/>
    </source>
</evidence>
<dbReference type="EMBL" id="MWWQ01000004">
    <property type="protein sequence ID" value="OZG53535.1"/>
    <property type="molecule type" value="Genomic_DNA"/>
</dbReference>
<reference evidence="2 3" key="1">
    <citation type="journal article" date="2017" name="BMC Genomics">
        <title>Comparative genomic and phylogenomic analyses of the Bifidobacteriaceae family.</title>
        <authorList>
            <person name="Lugli G.A."/>
            <person name="Milani C."/>
            <person name="Turroni F."/>
            <person name="Duranti S."/>
            <person name="Mancabelli L."/>
            <person name="Mangifesta M."/>
            <person name="Ferrario C."/>
            <person name="Modesto M."/>
            <person name="Mattarelli P."/>
            <person name="Jiri K."/>
            <person name="van Sinderen D."/>
            <person name="Ventura M."/>
        </authorList>
    </citation>
    <scope>NUCLEOTIDE SEQUENCE [LARGE SCALE GENOMIC DNA]</scope>
    <source>
        <strain evidence="2 3">DSM 24744</strain>
    </source>
</reference>
<evidence type="ECO:0000313" key="2">
    <source>
        <dbReference type="EMBL" id="OZG53535.1"/>
    </source>
</evidence>
<comment type="caution">
    <text evidence="2">The sequence shown here is derived from an EMBL/GenBank/DDBJ whole genome shotgun (WGS) entry which is preliminary data.</text>
</comment>
<proteinExistence type="predicted"/>
<accession>A0A261F390</accession>
<feature type="region of interest" description="Disordered" evidence="1">
    <location>
        <begin position="185"/>
        <end position="206"/>
    </location>
</feature>
<evidence type="ECO:0000256" key="1">
    <source>
        <dbReference type="SAM" id="MobiDB-lite"/>
    </source>
</evidence>
<feature type="compositionally biased region" description="Polar residues" evidence="1">
    <location>
        <begin position="187"/>
        <end position="201"/>
    </location>
</feature>
<dbReference type="OrthoDB" id="3727724at2"/>